<protein>
    <submittedName>
        <fullName evidence="1">2-deoxyglucose-6-phosphate phosphatase 2</fullName>
    </submittedName>
</protein>
<evidence type="ECO:0000313" key="2">
    <source>
        <dbReference type="Proteomes" id="UP001056778"/>
    </source>
</evidence>
<gene>
    <name evidence="1" type="ORF">MML48_7g00018092</name>
</gene>
<proteinExistence type="predicted"/>
<reference evidence="1" key="1">
    <citation type="submission" date="2022-04" db="EMBL/GenBank/DDBJ databases">
        <title>Chromosome-scale genome assembly of Holotrichia oblita Faldermann.</title>
        <authorList>
            <person name="Rongchong L."/>
        </authorList>
    </citation>
    <scope>NUCLEOTIDE SEQUENCE</scope>
    <source>
        <strain evidence="1">81SQS9</strain>
    </source>
</reference>
<sequence length="229" mass="25618">MHFREATHVIFDLDGTLIDSVSIFNNIITEILRSYGKEYTKELQMKTLGTPEKETARIIVQETGLPITPAKFLQIYSEKTAKELPNVPLLPGAERLIKHLCYHGIPMALATSSSKFSLDIKIKHHQKLFSLFHHIVAGGSDPEVVYGKPAPDIFSICASRFEEHVNSQECLVFEDSPNGVKAGSRAGMQVVMVPSEEFSEEIKHQASLVLDSLEDFSPEVFGLPQFEIY</sequence>
<dbReference type="Proteomes" id="UP001056778">
    <property type="component" value="Chromosome 7"/>
</dbReference>
<organism evidence="1 2">
    <name type="scientific">Holotrichia oblita</name>
    <name type="common">Chafer beetle</name>
    <dbReference type="NCBI Taxonomy" id="644536"/>
    <lineage>
        <taxon>Eukaryota</taxon>
        <taxon>Metazoa</taxon>
        <taxon>Ecdysozoa</taxon>
        <taxon>Arthropoda</taxon>
        <taxon>Hexapoda</taxon>
        <taxon>Insecta</taxon>
        <taxon>Pterygota</taxon>
        <taxon>Neoptera</taxon>
        <taxon>Endopterygota</taxon>
        <taxon>Coleoptera</taxon>
        <taxon>Polyphaga</taxon>
        <taxon>Scarabaeiformia</taxon>
        <taxon>Scarabaeidae</taxon>
        <taxon>Melolonthinae</taxon>
        <taxon>Holotrichia</taxon>
    </lineage>
</organism>
<comment type="caution">
    <text evidence="1">The sequence shown here is derived from an EMBL/GenBank/DDBJ whole genome shotgun (WGS) entry which is preliminary data.</text>
</comment>
<accession>A0ACB9SRP1</accession>
<evidence type="ECO:0000313" key="1">
    <source>
        <dbReference type="EMBL" id="KAI4457793.1"/>
    </source>
</evidence>
<name>A0ACB9SRP1_HOLOL</name>
<dbReference type="EMBL" id="CM043021">
    <property type="protein sequence ID" value="KAI4457793.1"/>
    <property type="molecule type" value="Genomic_DNA"/>
</dbReference>
<keyword evidence="2" id="KW-1185">Reference proteome</keyword>